<name>A0A7X3CRT8_9BACL</name>
<sequence length="471" mass="51796">MKAIRNLLCLMLVCSLLLGFSGLTSAANGVKTVVSADGRAQIVLDFNDIQDAEWAAAYIAKMKSKNVVQGFEDGTFRPNQPVTRAQAIVTAVRLLGLENEAKAKSPDTKLHFKDAELIDKTFPWAKGYIIVALENGLFDASEDTVQPDKPASRVWVASLLVKALGLKEEALREMTKIPNFTDADQIPAGSIGYVNVALEKRIVSGYPDGTFQPNKNVTRAEMAALLNRTDDGLLENAGAVKISGVIQNIQFNSVTGSVYSSDTVTDSVYGSVNGEIAISTEGQDLLTYGISSELPVEYHNKFIRADQLAVNDYVHLVVLGKTVKEAVLVDQKDQKENDEQQDEEDKPTPTSEMKIHQFELEAKLSDKEKMELEYKNKGGRIEAELKIVSQKDNQKLKGQEAADAIEKLVTNAGISENMDKKEVVDKILSALNVDKDKLKELKLKIKFSSGKEVKVELEHDDGEHNDGEHDE</sequence>
<keyword evidence="2" id="KW-0732">Signal</keyword>
<dbReference type="InterPro" id="IPR001119">
    <property type="entry name" value="SLH_dom"/>
</dbReference>
<feature type="chain" id="PRO_5030674775" description="SLH domain-containing protein" evidence="2">
    <location>
        <begin position="27"/>
        <end position="471"/>
    </location>
</feature>
<organism evidence="4 5">
    <name type="scientific">Paenibacillus validus</name>
    <dbReference type="NCBI Taxonomy" id="44253"/>
    <lineage>
        <taxon>Bacteria</taxon>
        <taxon>Bacillati</taxon>
        <taxon>Bacillota</taxon>
        <taxon>Bacilli</taxon>
        <taxon>Bacillales</taxon>
        <taxon>Paenibacillaceae</taxon>
        <taxon>Paenibacillus</taxon>
    </lineage>
</organism>
<feature type="region of interest" description="Disordered" evidence="1">
    <location>
        <begin position="330"/>
        <end position="353"/>
    </location>
</feature>
<evidence type="ECO:0000256" key="1">
    <source>
        <dbReference type="SAM" id="MobiDB-lite"/>
    </source>
</evidence>
<dbReference type="AlphaFoldDB" id="A0A7X3CRT8"/>
<dbReference type="Proteomes" id="UP000450917">
    <property type="component" value="Unassembled WGS sequence"/>
</dbReference>
<comment type="caution">
    <text evidence="4">The sequence shown here is derived from an EMBL/GenBank/DDBJ whole genome shotgun (WGS) entry which is preliminary data.</text>
</comment>
<proteinExistence type="predicted"/>
<keyword evidence="5" id="KW-1185">Reference proteome</keyword>
<accession>A0A7X3CRT8</accession>
<dbReference type="Pfam" id="PF14039">
    <property type="entry name" value="YusW"/>
    <property type="match status" value="1"/>
</dbReference>
<dbReference type="PANTHER" id="PTHR43308:SF5">
    <property type="entry name" value="S-LAYER PROTEIN _ PEPTIDOGLYCAN ENDO-BETA-N-ACETYLGLUCOSAMINIDASE"/>
    <property type="match status" value="1"/>
</dbReference>
<feature type="domain" description="SLH" evidence="3">
    <location>
        <begin position="177"/>
        <end position="240"/>
    </location>
</feature>
<evidence type="ECO:0000259" key="3">
    <source>
        <dbReference type="PROSITE" id="PS51272"/>
    </source>
</evidence>
<dbReference type="EMBL" id="WNZX01000005">
    <property type="protein sequence ID" value="MUG70582.1"/>
    <property type="molecule type" value="Genomic_DNA"/>
</dbReference>
<dbReference type="PROSITE" id="PS51272">
    <property type="entry name" value="SLH"/>
    <property type="match status" value="3"/>
</dbReference>
<dbReference type="Pfam" id="PF00395">
    <property type="entry name" value="SLH"/>
    <property type="match status" value="2"/>
</dbReference>
<feature type="domain" description="SLH" evidence="3">
    <location>
        <begin position="112"/>
        <end position="174"/>
    </location>
</feature>
<gene>
    <name evidence="4" type="ORF">GNP93_07795</name>
</gene>
<protein>
    <recommendedName>
        <fullName evidence="3">SLH domain-containing protein</fullName>
    </recommendedName>
</protein>
<evidence type="ECO:0000313" key="5">
    <source>
        <dbReference type="Proteomes" id="UP000450917"/>
    </source>
</evidence>
<feature type="domain" description="SLH" evidence="3">
    <location>
        <begin position="42"/>
        <end position="105"/>
    </location>
</feature>
<dbReference type="InterPro" id="IPR051465">
    <property type="entry name" value="Cell_Envelope_Struct_Comp"/>
</dbReference>
<evidence type="ECO:0000313" key="4">
    <source>
        <dbReference type="EMBL" id="MUG70582.1"/>
    </source>
</evidence>
<reference evidence="4 5" key="1">
    <citation type="submission" date="2019-11" db="EMBL/GenBank/DDBJ databases">
        <title>Draft genome sequences of five Paenibacillus species of dairy origin.</title>
        <authorList>
            <person name="Olajide A.M."/>
            <person name="Chen S."/>
            <person name="Lapointe G."/>
        </authorList>
    </citation>
    <scope>NUCLEOTIDE SEQUENCE [LARGE SCALE GENOMIC DNA]</scope>
    <source>
        <strain evidence="4 5">2CS3</strain>
    </source>
</reference>
<dbReference type="PANTHER" id="PTHR43308">
    <property type="entry name" value="OUTER MEMBRANE PROTEIN ALPHA-RELATED"/>
    <property type="match status" value="1"/>
</dbReference>
<feature type="signal peptide" evidence="2">
    <location>
        <begin position="1"/>
        <end position="26"/>
    </location>
</feature>
<dbReference type="InterPro" id="IPR025623">
    <property type="entry name" value="YusW"/>
</dbReference>
<evidence type="ECO:0000256" key="2">
    <source>
        <dbReference type="SAM" id="SignalP"/>
    </source>
</evidence>